<feature type="domain" description="GYF" evidence="2">
    <location>
        <begin position="2"/>
        <end position="55"/>
    </location>
</feature>
<evidence type="ECO:0000256" key="1">
    <source>
        <dbReference type="SAM" id="MobiDB-lite"/>
    </source>
</evidence>
<gene>
    <name evidence="3" type="primary">Acey_s0314.g2254</name>
    <name evidence="3" type="ORF">Y032_0314g2254</name>
</gene>
<keyword evidence="4" id="KW-1185">Reference proteome</keyword>
<dbReference type="OrthoDB" id="5855048at2759"/>
<sequence>MDWEISYLDLKGNFRGPFFSNVMQKWYEKGYLGSDLKIFIHRGHVAEISTLEALRKKNGERTPFVFSNPPQGLIIHRGFVECPPGITIKPKSTHPTTSSNANVDASAESAPAVPQGDQKIAVIHPLPPKNSVVKVASDAAQAADADAATGDRKGELSISEKEVTSLKAATARSWPLLSLPLKNHSRTMKKLWTIGEFRNLAILLEDADMTKLDSDPRNQDLRRAVCKLCYVKLATASDVMKHLTLKVHQERVLKRCQIVGTEFDDYRKRLERAAKSSAGASSASVVKVDKARSSASRSVSSTKAASKNKSTPAPSSPSASVETTETFNAPNNSTIAATASVPNVKTFYYSRMKPTSLTSLKEPNSSKESMNPEVGDAPCVKLFESTKTLSRVLTDKEFEERMEELRVFSHKINTSKFMALYKDRMLSTFCHLCCVKTHCPATFLAHHVSKRHCDKMKNKGLVPTEHDVALWKCQILAAK</sequence>
<feature type="region of interest" description="Disordered" evidence="1">
    <location>
        <begin position="281"/>
        <end position="327"/>
    </location>
</feature>
<accession>A0A016S1T8</accession>
<feature type="compositionally biased region" description="Low complexity" evidence="1">
    <location>
        <begin position="293"/>
        <end position="326"/>
    </location>
</feature>
<dbReference type="SUPFAM" id="SSF55277">
    <property type="entry name" value="GYF domain"/>
    <property type="match status" value="1"/>
</dbReference>
<comment type="caution">
    <text evidence="3">The sequence shown here is derived from an EMBL/GenBank/DDBJ whole genome shotgun (WGS) entry which is preliminary data.</text>
</comment>
<proteinExistence type="predicted"/>
<dbReference type="PROSITE" id="PS50829">
    <property type="entry name" value="GYF"/>
    <property type="match status" value="1"/>
</dbReference>
<dbReference type="Pfam" id="PF02213">
    <property type="entry name" value="GYF"/>
    <property type="match status" value="1"/>
</dbReference>
<dbReference type="STRING" id="53326.A0A016S1T8"/>
<protein>
    <recommendedName>
        <fullName evidence="2">GYF domain-containing protein</fullName>
    </recommendedName>
</protein>
<organism evidence="3 4">
    <name type="scientific">Ancylostoma ceylanicum</name>
    <dbReference type="NCBI Taxonomy" id="53326"/>
    <lineage>
        <taxon>Eukaryota</taxon>
        <taxon>Metazoa</taxon>
        <taxon>Ecdysozoa</taxon>
        <taxon>Nematoda</taxon>
        <taxon>Chromadorea</taxon>
        <taxon>Rhabditida</taxon>
        <taxon>Rhabditina</taxon>
        <taxon>Rhabditomorpha</taxon>
        <taxon>Strongyloidea</taxon>
        <taxon>Ancylostomatidae</taxon>
        <taxon>Ancylostomatinae</taxon>
        <taxon>Ancylostoma</taxon>
    </lineage>
</organism>
<dbReference type="InterPro" id="IPR035445">
    <property type="entry name" value="GYF-like_dom_sf"/>
</dbReference>
<evidence type="ECO:0000313" key="3">
    <source>
        <dbReference type="EMBL" id="EYB84605.1"/>
    </source>
</evidence>
<name>A0A016S1T8_9BILA</name>
<evidence type="ECO:0000313" key="4">
    <source>
        <dbReference type="Proteomes" id="UP000024635"/>
    </source>
</evidence>
<dbReference type="AlphaFoldDB" id="A0A016S1T8"/>
<reference evidence="4" key="1">
    <citation type="journal article" date="2015" name="Nat. Genet.">
        <title>The genome and transcriptome of the zoonotic hookworm Ancylostoma ceylanicum identify infection-specific gene families.</title>
        <authorList>
            <person name="Schwarz E.M."/>
            <person name="Hu Y."/>
            <person name="Antoshechkin I."/>
            <person name="Miller M.M."/>
            <person name="Sternberg P.W."/>
            <person name="Aroian R.V."/>
        </authorList>
    </citation>
    <scope>NUCLEOTIDE SEQUENCE</scope>
    <source>
        <strain evidence="4">HY135</strain>
    </source>
</reference>
<evidence type="ECO:0000259" key="2">
    <source>
        <dbReference type="PROSITE" id="PS50829"/>
    </source>
</evidence>
<feature type="compositionally biased region" description="Polar residues" evidence="1">
    <location>
        <begin position="93"/>
        <end position="103"/>
    </location>
</feature>
<dbReference type="Proteomes" id="UP000024635">
    <property type="component" value="Unassembled WGS sequence"/>
</dbReference>
<dbReference type="InterPro" id="IPR003169">
    <property type="entry name" value="GYF"/>
</dbReference>
<dbReference type="Gene3D" id="3.30.1490.40">
    <property type="match status" value="1"/>
</dbReference>
<dbReference type="EMBL" id="JARK01001650">
    <property type="protein sequence ID" value="EYB84605.1"/>
    <property type="molecule type" value="Genomic_DNA"/>
</dbReference>
<feature type="region of interest" description="Disordered" evidence="1">
    <location>
        <begin position="88"/>
        <end position="110"/>
    </location>
</feature>